<gene>
    <name evidence="2" type="ORF">LQ567_11640</name>
</gene>
<accession>A0ABS8PQQ0</accession>
<feature type="transmembrane region" description="Helical" evidence="1">
    <location>
        <begin position="7"/>
        <end position="29"/>
    </location>
</feature>
<dbReference type="RefSeq" id="WP_231004680.1">
    <property type="nucleotide sequence ID" value="NZ_JAJNEC010000005.1"/>
</dbReference>
<evidence type="ECO:0000313" key="2">
    <source>
        <dbReference type="EMBL" id="MCD2423417.1"/>
    </source>
</evidence>
<proteinExistence type="predicted"/>
<name>A0ABS8PQQ0_9BACT</name>
<keyword evidence="3" id="KW-1185">Reference proteome</keyword>
<comment type="caution">
    <text evidence="2">The sequence shown here is derived from an EMBL/GenBank/DDBJ whole genome shotgun (WGS) entry which is preliminary data.</text>
</comment>
<organism evidence="2 3">
    <name type="scientific">Niabella pedocola</name>
    <dbReference type="NCBI Taxonomy" id="1752077"/>
    <lineage>
        <taxon>Bacteria</taxon>
        <taxon>Pseudomonadati</taxon>
        <taxon>Bacteroidota</taxon>
        <taxon>Chitinophagia</taxon>
        <taxon>Chitinophagales</taxon>
        <taxon>Chitinophagaceae</taxon>
        <taxon>Niabella</taxon>
    </lineage>
</organism>
<reference evidence="2 3" key="1">
    <citation type="submission" date="2021-11" db="EMBL/GenBank/DDBJ databases">
        <title>Genomic of Niabella pedocola.</title>
        <authorList>
            <person name="Wu T."/>
        </authorList>
    </citation>
    <scope>NUCLEOTIDE SEQUENCE [LARGE SCALE GENOMIC DNA]</scope>
    <source>
        <strain evidence="2 3">JCM 31011</strain>
    </source>
</reference>
<dbReference type="Proteomes" id="UP001199816">
    <property type="component" value="Unassembled WGS sequence"/>
</dbReference>
<keyword evidence="1" id="KW-1133">Transmembrane helix</keyword>
<evidence type="ECO:0000313" key="3">
    <source>
        <dbReference type="Proteomes" id="UP001199816"/>
    </source>
</evidence>
<dbReference type="EMBL" id="JAJNEC010000005">
    <property type="protein sequence ID" value="MCD2423417.1"/>
    <property type="molecule type" value="Genomic_DNA"/>
</dbReference>
<keyword evidence="1" id="KW-0472">Membrane</keyword>
<keyword evidence="1" id="KW-0812">Transmembrane</keyword>
<evidence type="ECO:0000256" key="1">
    <source>
        <dbReference type="SAM" id="Phobius"/>
    </source>
</evidence>
<protein>
    <submittedName>
        <fullName evidence="2">Uncharacterized protein</fullName>
    </submittedName>
</protein>
<sequence length="392" mass="46353">MKINRRYAYFFPWVLLLIPLTMWVCWLLTPKKQLVVAIIDKTALTTKGQEHISLTWILNHYRFTKDAHHLYQVSSDYFGFFPKPHEKFRLKGLERFDASLLDKLSNDADLAYYTDTYGIYANEWYLKKQVAERSGMVYGGLSAADVDFMEKMKQRHKLVLAEFNTIGSPSALTERYRFEQLFGLKWTGWIGRYFDELDTAKNKDIPRWLVKGYMSRHNNRWPFKNEGIVFVGEGNTIVVLEAGKDLASPLPYMVTEEAFRDHYRLPKKVNYSYWFDIVVPDTLVNRVHARFSFDLTASGKKILQQYSIPASFPAVLSHKGADYQFWYFSGDFCDNPISFNTSYFKGIEKFKFLFMNRMDKTQRKSFFWSFYRPLISTILNEYYVEKKKAARR</sequence>